<dbReference type="Gene3D" id="3.40.50.1820">
    <property type="entry name" value="alpha/beta hydrolase"/>
    <property type="match status" value="1"/>
</dbReference>
<dbReference type="STRING" id="1826909.A5893_12870"/>
<evidence type="ECO:0000313" key="4">
    <source>
        <dbReference type="Proteomes" id="UP000078459"/>
    </source>
</evidence>
<dbReference type="PANTHER" id="PTHR43265">
    <property type="entry name" value="ESTERASE ESTD"/>
    <property type="match status" value="1"/>
</dbReference>
<feature type="domain" description="DUF3887" evidence="2">
    <location>
        <begin position="29"/>
        <end position="118"/>
    </location>
</feature>
<dbReference type="RefSeq" id="WP_068823076.1">
    <property type="nucleotide sequence ID" value="NZ_LWHJ01000029.1"/>
</dbReference>
<dbReference type="EMBL" id="LWHJ01000029">
    <property type="protein sequence ID" value="OAQ38924.1"/>
    <property type="molecule type" value="Genomic_DNA"/>
</dbReference>
<comment type="caution">
    <text evidence="3">The sequence shown here is derived from an EMBL/GenBank/DDBJ whole genome shotgun (WGS) entry which is preliminary data.</text>
</comment>
<evidence type="ECO:0000256" key="1">
    <source>
        <dbReference type="SAM" id="SignalP"/>
    </source>
</evidence>
<reference evidence="3 4" key="2">
    <citation type="submission" date="2016-06" db="EMBL/GenBank/DDBJ databases">
        <title>Pedobacter psychrophilus sp. nov., isolated from Antarctic fragmentary rock.</title>
        <authorList>
            <person name="Svec P."/>
        </authorList>
    </citation>
    <scope>NUCLEOTIDE SEQUENCE [LARGE SCALE GENOMIC DNA]</scope>
    <source>
        <strain evidence="3 4">CCM 8644</strain>
    </source>
</reference>
<reference evidence="3 4" key="1">
    <citation type="submission" date="2016-04" db="EMBL/GenBank/DDBJ databases">
        <authorList>
            <person name="Evans L.H."/>
            <person name="Alamgir A."/>
            <person name="Owens N."/>
            <person name="Weber N.D."/>
            <person name="Virtaneva K."/>
            <person name="Barbian K."/>
            <person name="Babar A."/>
            <person name="Rosenke K."/>
        </authorList>
    </citation>
    <scope>NUCLEOTIDE SEQUENCE [LARGE SCALE GENOMIC DNA]</scope>
    <source>
        <strain evidence="3 4">CCM 8644</strain>
    </source>
</reference>
<dbReference type="GO" id="GO:0052689">
    <property type="term" value="F:carboxylic ester hydrolase activity"/>
    <property type="evidence" value="ECO:0007669"/>
    <property type="project" value="TreeGrafter"/>
</dbReference>
<feature type="signal peptide" evidence="1">
    <location>
        <begin position="1"/>
        <end position="19"/>
    </location>
</feature>
<dbReference type="InterPro" id="IPR024981">
    <property type="entry name" value="DUF3887"/>
</dbReference>
<proteinExistence type="predicted"/>
<dbReference type="InterPro" id="IPR029058">
    <property type="entry name" value="AB_hydrolase_fold"/>
</dbReference>
<evidence type="ECO:0000259" key="2">
    <source>
        <dbReference type="Pfam" id="PF13026"/>
    </source>
</evidence>
<keyword evidence="1" id="KW-0732">Signal</keyword>
<dbReference type="Pfam" id="PF13026">
    <property type="entry name" value="DUF3887"/>
    <property type="match status" value="1"/>
</dbReference>
<dbReference type="Proteomes" id="UP000078459">
    <property type="component" value="Unassembled WGS sequence"/>
</dbReference>
<accession>A0A179DDE3</accession>
<feature type="chain" id="PRO_5008100366" evidence="1">
    <location>
        <begin position="20"/>
        <end position="436"/>
    </location>
</feature>
<name>A0A179DDE3_9SPHI</name>
<dbReference type="Gene3D" id="3.10.450.590">
    <property type="match status" value="1"/>
</dbReference>
<dbReference type="InterPro" id="IPR053145">
    <property type="entry name" value="AB_hydrolase_Est10"/>
</dbReference>
<keyword evidence="4" id="KW-1185">Reference proteome</keyword>
<sequence>MRKYKLMFLFLLMGFYASAQNILAYINTANDFFDKLDQGKYTEAQNLFDESVKEKLPPEALEKIWKQIQANLGKLESVEGAQNKVQGEYQVVVLDCKFTNDNQPFQFVFNKANKLVGFFALPKDNKAVYKLPVYNDPNSYVEKLISIKSGNHELPAMLTLPRDSMNCPVVVLVHGSGPSDMDETVGAHKPFKDIAIGLAAKGIASVRYVKRTTLFPSDFKGAFTTKLEVEDDALNVIAYAKKVPQVDSQKVYLFGHSLGGLLAPRIASQTSLKGIILAAAPARKLQDISIEQNNYFYTLSKDTTKAGKVALVDAEKQLNFAKTLNSKMLAPDSLILGLPASYWVDLNGYNQIATAKKLDSRILIIQGGNDFQVSQQDYNLWVSGLKGKKQVDFKLYPLLNHLFSFASEKGSVSQYQEQGNVDQPVIDDVSSWILQK</sequence>
<gene>
    <name evidence="3" type="ORF">A5893_12870</name>
</gene>
<protein>
    <submittedName>
        <fullName evidence="3">Alpha/beta hydrolase</fullName>
    </submittedName>
</protein>
<dbReference type="AlphaFoldDB" id="A0A179DDE3"/>
<dbReference type="OrthoDB" id="9809549at2"/>
<dbReference type="PANTHER" id="PTHR43265:SF1">
    <property type="entry name" value="ESTERASE ESTD"/>
    <property type="match status" value="1"/>
</dbReference>
<keyword evidence="3" id="KW-0378">Hydrolase</keyword>
<dbReference type="SUPFAM" id="SSF53474">
    <property type="entry name" value="alpha/beta-Hydrolases"/>
    <property type="match status" value="1"/>
</dbReference>
<organism evidence="3 4">
    <name type="scientific">Pedobacter psychrophilus</name>
    <dbReference type="NCBI Taxonomy" id="1826909"/>
    <lineage>
        <taxon>Bacteria</taxon>
        <taxon>Pseudomonadati</taxon>
        <taxon>Bacteroidota</taxon>
        <taxon>Sphingobacteriia</taxon>
        <taxon>Sphingobacteriales</taxon>
        <taxon>Sphingobacteriaceae</taxon>
        <taxon>Pedobacter</taxon>
    </lineage>
</organism>
<evidence type="ECO:0000313" key="3">
    <source>
        <dbReference type="EMBL" id="OAQ38924.1"/>
    </source>
</evidence>